<dbReference type="Proteomes" id="UP000319801">
    <property type="component" value="Unassembled WGS sequence"/>
</dbReference>
<evidence type="ECO:0000256" key="5">
    <source>
        <dbReference type="PROSITE-ProRule" id="PRU00023"/>
    </source>
</evidence>
<sequence length="963" mass="108852">MEELDPEEQFLRDARNGNLPGIQRLLMSKIKEQAKFDINCKGKSRSNIGWTPLHLSCYFGHRNVVEELLKVNVLEISCFYYLNNIIAKVFTKCNLQAGADANLTNNVGDTPLHKAAFTGRQEVVMLLLQYGACPSVINGSAQVPKDVTHDEEIRSMLEAAERTEERKLEEQVLEAAREGATVTLLKLLTREKPPNINCTDLLGNTPLHCAAYRGQKQCAVKLLQNGASQTVFDLAKDTEMRQILEGKLMKSTRFFGWRSCWVVLQDGVLSWYSKQPDAASNSQRKGWKALTQAQCSTKNSCYFTVKCFDDSVQYFKVSPKSNPEATRKKWLEAIDAHSAFSTHYCSQDQGSEEDEDEVVSLGELTESLQQAETCHRKLESEVLSLLSIVKEDALSNGAGFPETVLQKLKEVCEASNETCSSLHQCLDLFTKQEGLEQEVEKNKILSEALQTLATEHHELERSVVLGSSPRSVILSEDDFYDALSQTDSEHSQSCLELSCSFEEQDKGRSERCSSWASCLSGGRMSQEDWHGDEEEEDKGAKPSGAKKHRTSLPAPMFSRNNFSIWSILRKCIGMELSKITMPVIFNEPLSFLQRLTEYMEHTYLIQQANDSTDSIQRMKCVAAFAVSAVASQWERTGKPFNPLLGETYELVREDLGFRVISEQVSHHPPVSAFHAEGLQKDFVFHGSIYPKLKFWGKSVEAEPKGIMTLELPKYNEAYTWTNPTCCVHNIIVGQLWIEQYGNVEVINHRTGEKCCLSFKPCGLFGKELHKVEGYILDKSKKKVSVLYGKWTECMYTVDPAIFEAHKKNDKVTEGKKSSKEGSSAESEESPQPGGDSLEEIPGSQLLWKIKPRPPNSTQMYNFTSFAMQLNELDEAIESVIPKTDCRLRPDIRAMENGDIDLASEEKKRLEEKQRAARKSRAKSDEDCKTRWFHQGPNPHTNSPDWLFSTAYWNRDYSQVPDIY</sequence>
<feature type="domain" description="PH" evidence="10">
    <location>
        <begin position="241"/>
        <end position="339"/>
    </location>
</feature>
<dbReference type="Pfam" id="PF13637">
    <property type="entry name" value="Ank_4"/>
    <property type="match status" value="1"/>
</dbReference>
<evidence type="ECO:0000256" key="1">
    <source>
        <dbReference type="ARBA" id="ARBA00008842"/>
    </source>
</evidence>
<evidence type="ECO:0000256" key="8">
    <source>
        <dbReference type="SAM" id="Coils"/>
    </source>
</evidence>
<dbReference type="SMART" id="SM00248">
    <property type="entry name" value="ANK"/>
    <property type="match status" value="3"/>
</dbReference>
<dbReference type="InterPro" id="IPR000648">
    <property type="entry name" value="Oxysterol-bd"/>
</dbReference>
<dbReference type="PANTHER" id="PTHR10972">
    <property type="entry name" value="OXYSTEROL-BINDING PROTEIN-RELATED"/>
    <property type="match status" value="1"/>
</dbReference>
<dbReference type="GO" id="GO:0005886">
    <property type="term" value="C:plasma membrane"/>
    <property type="evidence" value="ECO:0007669"/>
    <property type="project" value="TreeGrafter"/>
</dbReference>
<evidence type="ECO:0000256" key="4">
    <source>
        <dbReference type="ARBA" id="ARBA00023121"/>
    </source>
</evidence>
<proteinExistence type="inferred from homology"/>
<dbReference type="Pfam" id="PF12796">
    <property type="entry name" value="Ank_2"/>
    <property type="match status" value="1"/>
</dbReference>
<dbReference type="GO" id="GO:0097038">
    <property type="term" value="C:perinuclear endoplasmic reticulum"/>
    <property type="evidence" value="ECO:0007669"/>
    <property type="project" value="TreeGrafter"/>
</dbReference>
<keyword evidence="8" id="KW-0175">Coiled coil</keyword>
<dbReference type="FunFam" id="3.30.70.3490:FF:000003">
    <property type="entry name" value="Oxysterol-binding protein"/>
    <property type="match status" value="1"/>
</dbReference>
<dbReference type="GO" id="GO:0005829">
    <property type="term" value="C:cytosol"/>
    <property type="evidence" value="ECO:0007669"/>
    <property type="project" value="TreeGrafter"/>
</dbReference>
<keyword evidence="4" id="KW-0446">Lipid-binding</keyword>
<evidence type="ECO:0000256" key="7">
    <source>
        <dbReference type="RuleBase" id="RU003845"/>
    </source>
</evidence>
<dbReference type="GO" id="GO:0006869">
    <property type="term" value="P:lipid transport"/>
    <property type="evidence" value="ECO:0007669"/>
    <property type="project" value="UniProtKB-KW"/>
</dbReference>
<evidence type="ECO:0000256" key="6">
    <source>
        <dbReference type="RuleBase" id="RU003844"/>
    </source>
</evidence>
<dbReference type="GO" id="GO:0015485">
    <property type="term" value="F:cholesterol binding"/>
    <property type="evidence" value="ECO:0007669"/>
    <property type="project" value="TreeGrafter"/>
</dbReference>
<dbReference type="PROSITE" id="PS50088">
    <property type="entry name" value="ANK_REPEAT"/>
    <property type="match status" value="3"/>
</dbReference>
<keyword evidence="5" id="KW-0040">ANK repeat</keyword>
<dbReference type="OrthoDB" id="416222at2759"/>
<dbReference type="SMART" id="SM00233">
    <property type="entry name" value="PH"/>
    <property type="match status" value="1"/>
</dbReference>
<dbReference type="InterPro" id="IPR002110">
    <property type="entry name" value="Ankyrin_rpt"/>
</dbReference>
<dbReference type="PROSITE" id="PS01013">
    <property type="entry name" value="OSBP"/>
    <property type="match status" value="1"/>
</dbReference>
<dbReference type="FunFam" id="2.30.29.30:FF:000231">
    <property type="entry name" value="Oxysterol-binding protein"/>
    <property type="match status" value="1"/>
</dbReference>
<evidence type="ECO:0000313" key="12">
    <source>
        <dbReference type="Proteomes" id="UP000319801"/>
    </source>
</evidence>
<evidence type="ECO:0000259" key="10">
    <source>
        <dbReference type="PROSITE" id="PS50003"/>
    </source>
</evidence>
<dbReference type="EMBL" id="VCAZ01000015">
    <property type="protein sequence ID" value="TSK53772.1"/>
    <property type="molecule type" value="Genomic_DNA"/>
</dbReference>
<dbReference type="InterPro" id="IPR036770">
    <property type="entry name" value="Ankyrin_rpt-contain_sf"/>
</dbReference>
<dbReference type="Pfam" id="PF01237">
    <property type="entry name" value="Oxysterol_BP"/>
    <property type="match status" value="1"/>
</dbReference>
<dbReference type="SUPFAM" id="SSF144000">
    <property type="entry name" value="Oxysterol-binding protein-like"/>
    <property type="match status" value="1"/>
</dbReference>
<dbReference type="PROSITE" id="PS50297">
    <property type="entry name" value="ANK_REP_REGION"/>
    <property type="match status" value="3"/>
</dbReference>
<comment type="caution">
    <text evidence="11">The sequence shown here is derived from an EMBL/GenBank/DDBJ whole genome shotgun (WGS) entry which is preliminary data.</text>
</comment>
<keyword evidence="2 7" id="KW-0813">Transport</keyword>
<organism evidence="11 12">
    <name type="scientific">Bagarius yarrelli</name>
    <name type="common">Goonch</name>
    <name type="synonym">Bagrus yarrelli</name>
    <dbReference type="NCBI Taxonomy" id="175774"/>
    <lineage>
        <taxon>Eukaryota</taxon>
        <taxon>Metazoa</taxon>
        <taxon>Chordata</taxon>
        <taxon>Craniata</taxon>
        <taxon>Vertebrata</taxon>
        <taxon>Euteleostomi</taxon>
        <taxon>Actinopterygii</taxon>
        <taxon>Neopterygii</taxon>
        <taxon>Teleostei</taxon>
        <taxon>Ostariophysi</taxon>
        <taxon>Siluriformes</taxon>
        <taxon>Sisoridae</taxon>
        <taxon>Sisorinae</taxon>
        <taxon>Bagarius</taxon>
    </lineage>
</organism>
<feature type="region of interest" description="Disordered" evidence="9">
    <location>
        <begin position="808"/>
        <end position="839"/>
    </location>
</feature>
<dbReference type="PROSITE" id="PS50003">
    <property type="entry name" value="PH_DOMAIN"/>
    <property type="match status" value="1"/>
</dbReference>
<feature type="region of interest" description="Disordered" evidence="9">
    <location>
        <begin position="910"/>
        <end position="935"/>
    </location>
</feature>
<dbReference type="InterPro" id="IPR001849">
    <property type="entry name" value="PH_domain"/>
</dbReference>
<dbReference type="PANTHER" id="PTHR10972:SF53">
    <property type="entry name" value="OXYSTEROL-BINDING PROTEIN-RELATED PROTEIN 1"/>
    <property type="match status" value="1"/>
</dbReference>
<dbReference type="InterPro" id="IPR018494">
    <property type="entry name" value="Oxysterol-bd_CS"/>
</dbReference>
<protein>
    <recommendedName>
        <fullName evidence="7">Oxysterol-binding protein</fullName>
    </recommendedName>
</protein>
<dbReference type="SUPFAM" id="SSF48403">
    <property type="entry name" value="Ankyrin repeat"/>
    <property type="match status" value="1"/>
</dbReference>
<evidence type="ECO:0000256" key="9">
    <source>
        <dbReference type="SAM" id="MobiDB-lite"/>
    </source>
</evidence>
<dbReference type="FunFam" id="2.40.160.120:FF:000005">
    <property type="entry name" value="Oxysterol-binding protein"/>
    <property type="match status" value="1"/>
</dbReference>
<dbReference type="AlphaFoldDB" id="A0A556TSB1"/>
<reference evidence="11 12" key="1">
    <citation type="journal article" date="2019" name="Genome Biol. Evol.">
        <title>Whole-Genome Sequencing of the Giant Devil Catfish, Bagarius yarrelli.</title>
        <authorList>
            <person name="Jiang W."/>
            <person name="Lv Y."/>
            <person name="Cheng L."/>
            <person name="Yang K."/>
            <person name="Chao B."/>
            <person name="Wang X."/>
            <person name="Li Y."/>
            <person name="Pan X."/>
            <person name="You X."/>
            <person name="Zhang Y."/>
            <person name="Yang J."/>
            <person name="Li J."/>
            <person name="Zhang X."/>
            <person name="Liu S."/>
            <person name="Sun C."/>
            <person name="Yang J."/>
            <person name="Shi Q."/>
        </authorList>
    </citation>
    <scope>NUCLEOTIDE SEQUENCE [LARGE SCALE GENOMIC DNA]</scope>
    <source>
        <strain evidence="11">JWS20170419001</strain>
        <tissue evidence="11">Muscle</tissue>
    </source>
</reference>
<dbReference type="Gene3D" id="1.25.40.20">
    <property type="entry name" value="Ankyrin repeat-containing domain"/>
    <property type="match status" value="2"/>
</dbReference>
<evidence type="ECO:0000256" key="2">
    <source>
        <dbReference type="ARBA" id="ARBA00022448"/>
    </source>
</evidence>
<feature type="coiled-coil region" evidence="8">
    <location>
        <begin position="435"/>
        <end position="462"/>
    </location>
</feature>
<dbReference type="InterPro" id="IPR037239">
    <property type="entry name" value="OSBP_sf"/>
</dbReference>
<dbReference type="Gene3D" id="2.40.160.120">
    <property type="match status" value="1"/>
</dbReference>
<dbReference type="SUPFAM" id="SSF50729">
    <property type="entry name" value="PH domain-like"/>
    <property type="match status" value="1"/>
</dbReference>
<dbReference type="Gene3D" id="2.30.29.30">
    <property type="entry name" value="Pleckstrin-homology domain (PH domain)/Phosphotyrosine-binding domain (PTB)"/>
    <property type="match status" value="1"/>
</dbReference>
<feature type="region of interest" description="Disordered" evidence="9">
    <location>
        <begin position="520"/>
        <end position="552"/>
    </location>
</feature>
<feature type="repeat" description="ANK" evidence="5">
    <location>
        <begin position="202"/>
        <end position="234"/>
    </location>
</feature>
<accession>A0A556TSB1</accession>
<gene>
    <name evidence="11" type="ORF">Baya_3332</name>
</gene>
<evidence type="ECO:0000313" key="11">
    <source>
        <dbReference type="EMBL" id="TSK53772.1"/>
    </source>
</evidence>
<keyword evidence="12" id="KW-1185">Reference proteome</keyword>
<dbReference type="InterPro" id="IPR011993">
    <property type="entry name" value="PH-like_dom_sf"/>
</dbReference>
<dbReference type="Gene3D" id="3.30.70.3490">
    <property type="match status" value="1"/>
</dbReference>
<name>A0A556TSB1_BAGYA</name>
<feature type="compositionally biased region" description="Basic and acidic residues" evidence="9">
    <location>
        <begin position="808"/>
        <end position="819"/>
    </location>
</feature>
<evidence type="ECO:0000256" key="3">
    <source>
        <dbReference type="ARBA" id="ARBA00023055"/>
    </source>
</evidence>
<feature type="repeat" description="ANK" evidence="5">
    <location>
        <begin position="48"/>
        <end position="70"/>
    </location>
</feature>
<keyword evidence="3 7" id="KW-0445">Lipid transport</keyword>
<comment type="similarity">
    <text evidence="1 6">Belongs to the OSBP family.</text>
</comment>
<feature type="repeat" description="ANK" evidence="5">
    <location>
        <begin position="107"/>
        <end position="139"/>
    </location>
</feature>